<dbReference type="Proteomes" id="UP000502831">
    <property type="component" value="Chromosome"/>
</dbReference>
<dbReference type="OrthoDB" id="5358104at2"/>
<proteinExistence type="predicted"/>
<dbReference type="Pfam" id="PF06271">
    <property type="entry name" value="RDD"/>
    <property type="match status" value="1"/>
</dbReference>
<keyword evidence="4 6" id="KW-1133">Transmembrane helix</keyword>
<keyword evidence="3 6" id="KW-0812">Transmembrane</keyword>
<dbReference type="Proteomes" id="UP000217349">
    <property type="component" value="Chromosome"/>
</dbReference>
<evidence type="ECO:0000256" key="6">
    <source>
        <dbReference type="SAM" id="Phobius"/>
    </source>
</evidence>
<dbReference type="RefSeq" id="WP_096045989.1">
    <property type="nucleotide sequence ID" value="NZ_CP023275.1"/>
</dbReference>
<evidence type="ECO:0000256" key="1">
    <source>
        <dbReference type="ARBA" id="ARBA00004651"/>
    </source>
</evidence>
<comment type="subcellular location">
    <subcellularLocation>
        <location evidence="1">Cell membrane</location>
        <topology evidence="1">Multi-pass membrane protein</topology>
    </subcellularLocation>
</comment>
<dbReference type="PANTHER" id="PTHR36115">
    <property type="entry name" value="PROLINE-RICH ANTIGEN HOMOLOG-RELATED"/>
    <property type="match status" value="1"/>
</dbReference>
<reference evidence="8" key="4">
    <citation type="journal article" date="2020" name="MicrobiologyOpen">
        <title>Tetrachloroethene respiration in Sulfurospirillum species is regulated by a two-component system as unraveled by comparative genomics, transcriptomics, and regulator binding studies.</title>
        <authorList>
            <person name="Esken J."/>
            <person name="Goris T."/>
            <person name="Gadkari J."/>
            <person name="Bischler T."/>
            <person name="Forstner K.U."/>
            <person name="Sharma C.M."/>
            <person name="Diekert G."/>
            <person name="Schubert T."/>
        </authorList>
    </citation>
    <scope>NUCLEOTIDE SEQUENCE</scope>
    <source>
        <strain evidence="8">JPD-1</strain>
    </source>
</reference>
<dbReference type="PANTHER" id="PTHR36115:SF4">
    <property type="entry name" value="MEMBRANE PROTEIN"/>
    <property type="match status" value="1"/>
</dbReference>
<dbReference type="AlphaFoldDB" id="A0A290HT50"/>
<name>A0A290HT50_9BACT</name>
<keyword evidence="5 6" id="KW-0472">Membrane</keyword>
<evidence type="ECO:0000256" key="3">
    <source>
        <dbReference type="ARBA" id="ARBA00022692"/>
    </source>
</evidence>
<reference evidence="9" key="5">
    <citation type="submission" date="2020-08" db="EMBL/GenBank/DDBJ databases">
        <authorList>
            <person name="Yang Y."/>
            <person name="Huo L."/>
            <person name="Yan J."/>
        </authorList>
    </citation>
    <scope>NUCLEOTIDE SEQUENCE</scope>
    <source>
        <strain evidence="9">ACSDCE</strain>
    </source>
</reference>
<dbReference type="KEGG" id="sulj:SJPD1_0715"/>
<accession>A0A6G9VUI8</accession>
<feature type="transmembrane region" description="Helical" evidence="6">
    <location>
        <begin position="63"/>
        <end position="83"/>
    </location>
</feature>
<dbReference type="EMBL" id="CP039734">
    <property type="protein sequence ID" value="QIR76654.1"/>
    <property type="molecule type" value="Genomic_DNA"/>
</dbReference>
<accession>A0A290HT50</accession>
<evidence type="ECO:0000313" key="11">
    <source>
        <dbReference type="Proteomes" id="UP000502831"/>
    </source>
</evidence>
<reference evidence="8" key="3">
    <citation type="submission" date="2017-09" db="EMBL/GenBank/DDBJ databases">
        <authorList>
            <person name="Goris T."/>
        </authorList>
    </citation>
    <scope>NUCLEOTIDE SEQUENCE</scope>
    <source>
        <strain evidence="8">JPD-1</strain>
    </source>
</reference>
<keyword evidence="2" id="KW-1003">Cell membrane</keyword>
<reference evidence="10" key="2">
    <citation type="submission" date="2017-09" db="EMBL/GenBank/DDBJ databases">
        <title>The complete genome of Sulfurospirillum sp. JPD-1.</title>
        <authorList>
            <person name="Goris T."/>
        </authorList>
    </citation>
    <scope>NUCLEOTIDE SEQUENCE [LARGE SCALE GENOMIC DNA]</scope>
    <source>
        <strain evidence="10">JPD-1</strain>
    </source>
</reference>
<gene>
    <name evidence="9" type="ORF">FA584_10775</name>
    <name evidence="8" type="ORF">SJPD1_0715</name>
</gene>
<evidence type="ECO:0000313" key="10">
    <source>
        <dbReference type="Proteomes" id="UP000217349"/>
    </source>
</evidence>
<feature type="transmembrane region" description="Helical" evidence="6">
    <location>
        <begin position="25"/>
        <end position="43"/>
    </location>
</feature>
<evidence type="ECO:0000256" key="2">
    <source>
        <dbReference type="ARBA" id="ARBA00022475"/>
    </source>
</evidence>
<dbReference type="GO" id="GO:0005886">
    <property type="term" value="C:plasma membrane"/>
    <property type="evidence" value="ECO:0007669"/>
    <property type="project" value="UniProtKB-SubCell"/>
</dbReference>
<organism evidence="8 10">
    <name type="scientific">Sulfurospirillum diekertiae</name>
    <dbReference type="NCBI Taxonomy" id="1854492"/>
    <lineage>
        <taxon>Bacteria</taxon>
        <taxon>Pseudomonadati</taxon>
        <taxon>Campylobacterota</taxon>
        <taxon>Epsilonproteobacteria</taxon>
        <taxon>Campylobacterales</taxon>
        <taxon>Sulfurospirillaceae</taxon>
        <taxon>Sulfurospirillum</taxon>
    </lineage>
</organism>
<evidence type="ECO:0000256" key="5">
    <source>
        <dbReference type="ARBA" id="ARBA00023136"/>
    </source>
</evidence>
<protein>
    <submittedName>
        <fullName evidence="8">RDD family membrane protein</fullName>
    </submittedName>
    <submittedName>
        <fullName evidence="9">RDD family protein</fullName>
    </submittedName>
</protein>
<feature type="domain" description="RDD" evidence="7">
    <location>
        <begin position="18"/>
        <end position="144"/>
    </location>
</feature>
<dbReference type="InterPro" id="IPR051791">
    <property type="entry name" value="Pra-immunoreactive"/>
</dbReference>
<evidence type="ECO:0000313" key="9">
    <source>
        <dbReference type="EMBL" id="QIR76654.1"/>
    </source>
</evidence>
<reference evidence="9 11" key="1">
    <citation type="journal article" date="2017" name="Environ. Sci. Technol.">
        <title>Organohalide Respiration with Chlorinated Ethenes under Low pH Conditions.</title>
        <authorList>
            <person name="Yang Y."/>
            <person name="Capiro N.L."/>
            <person name="Marcet T.F."/>
            <person name="Yan J."/>
            <person name="Pennell K.D."/>
            <person name="Loffler F.E."/>
        </authorList>
    </citation>
    <scope>NUCLEOTIDE SEQUENCE [LARGE SCALE GENOMIC DNA]</scope>
    <source>
        <strain evidence="9 11">ACSDCE</strain>
    </source>
</reference>
<evidence type="ECO:0000259" key="7">
    <source>
        <dbReference type="Pfam" id="PF06271"/>
    </source>
</evidence>
<dbReference type="EMBL" id="CP023275">
    <property type="protein sequence ID" value="ATB68830.1"/>
    <property type="molecule type" value="Genomic_DNA"/>
</dbReference>
<evidence type="ECO:0000256" key="4">
    <source>
        <dbReference type="ARBA" id="ARBA00022989"/>
    </source>
</evidence>
<dbReference type="InterPro" id="IPR010432">
    <property type="entry name" value="RDD"/>
</dbReference>
<evidence type="ECO:0000313" key="8">
    <source>
        <dbReference type="EMBL" id="ATB68830.1"/>
    </source>
</evidence>
<sequence>MTNEELIEKFESENITLAPLQKRGLAYLIDEILISVLFSLIYLDQMPENVTTEELLNTINSLFIYVVVLKVIYQTFFVWMYGATLGKIAMKIRVISTADLENPSLVLSLSRAVFRIISESIFYLGFIWAYLNPKRETWHDRVANTLVINAN</sequence>